<gene>
    <name evidence="1" type="ORF">PACLA_8A042504</name>
</gene>
<dbReference type="EMBL" id="CACRXK020017313">
    <property type="protein sequence ID" value="CAB4031041.1"/>
    <property type="molecule type" value="Genomic_DNA"/>
</dbReference>
<accession>A0A7D9LBS9</accession>
<name>A0A7D9LBS9_PARCT</name>
<sequence length="460" mass="53254">MLIELEKAAEDNPNSFWKTFRNASDEINNANSDNTPKGDDWFNHFSKLHCKHKLTKEHEKIVENLQNQEKLRDQHNTLDTEITEQEIIKTAMKLKLKKAAYSDKIKNEMIKSSADILTQGFVKLFNIILNSGKFPELWCEGLITSIYKSGNKLDPNNYRGICVSSSLGKFFCLTLNDRLMNYTEQEKMIHHSQIGFMPGNRTADHILTLKTIHDKYVKQHSNEKIYACFVDFKKAFDSIWHDGLFLKLLENKIGGRFYDLIKDLYTNTRCAVKISDRRTSFFPYRKGVRQGCVLSPLLFNLYINELPKLFEETISDPFILPNSTTISSLLYADDLVILSRSKTGLQNCLDTLHNWSEKWLLEVNLKKTKVMILQKHKSKPKNIQFNIGKNPISMTNEYTYLGLKLTPNTKFDIASQQLSEKAIHALYKIRKQIDLHQLPPKLACKIFDSVISPILLYNSE</sequence>
<dbReference type="InterPro" id="IPR043502">
    <property type="entry name" value="DNA/RNA_pol_sf"/>
</dbReference>
<dbReference type="Proteomes" id="UP001152795">
    <property type="component" value="Unassembled WGS sequence"/>
</dbReference>
<dbReference type="Pfam" id="PF00078">
    <property type="entry name" value="RVT_1"/>
    <property type="match status" value="1"/>
</dbReference>
<proteinExistence type="predicted"/>
<dbReference type="PANTHER" id="PTHR19446">
    <property type="entry name" value="REVERSE TRANSCRIPTASES"/>
    <property type="match status" value="1"/>
</dbReference>
<dbReference type="SUPFAM" id="SSF56672">
    <property type="entry name" value="DNA/RNA polymerases"/>
    <property type="match status" value="1"/>
</dbReference>
<dbReference type="Gene3D" id="3.30.70.270">
    <property type="match status" value="1"/>
</dbReference>
<comment type="caution">
    <text evidence="1">The sequence shown here is derived from an EMBL/GenBank/DDBJ whole genome shotgun (WGS) entry which is preliminary data.</text>
</comment>
<organism evidence="1 2">
    <name type="scientific">Paramuricea clavata</name>
    <name type="common">Red gorgonian</name>
    <name type="synonym">Violescent sea-whip</name>
    <dbReference type="NCBI Taxonomy" id="317549"/>
    <lineage>
        <taxon>Eukaryota</taxon>
        <taxon>Metazoa</taxon>
        <taxon>Cnidaria</taxon>
        <taxon>Anthozoa</taxon>
        <taxon>Octocorallia</taxon>
        <taxon>Malacalcyonacea</taxon>
        <taxon>Plexauridae</taxon>
        <taxon>Paramuricea</taxon>
    </lineage>
</organism>
<dbReference type="CDD" id="cd01650">
    <property type="entry name" value="RT_nLTR_like"/>
    <property type="match status" value="1"/>
</dbReference>
<reference evidence="1" key="1">
    <citation type="submission" date="2020-04" db="EMBL/GenBank/DDBJ databases">
        <authorList>
            <person name="Alioto T."/>
            <person name="Alioto T."/>
            <person name="Gomez Garrido J."/>
        </authorList>
    </citation>
    <scope>NUCLEOTIDE SEQUENCE</scope>
    <source>
        <strain evidence="1">A484AB</strain>
    </source>
</reference>
<dbReference type="OrthoDB" id="10037236at2759"/>
<evidence type="ECO:0000313" key="1">
    <source>
        <dbReference type="EMBL" id="CAB4031041.1"/>
    </source>
</evidence>
<feature type="non-terminal residue" evidence="1">
    <location>
        <position position="460"/>
    </location>
</feature>
<keyword evidence="2" id="KW-1185">Reference proteome</keyword>
<dbReference type="InterPro" id="IPR000477">
    <property type="entry name" value="RT_dom"/>
</dbReference>
<dbReference type="PROSITE" id="PS50878">
    <property type="entry name" value="RT_POL"/>
    <property type="match status" value="1"/>
</dbReference>
<dbReference type="AlphaFoldDB" id="A0A7D9LBS9"/>
<dbReference type="InterPro" id="IPR043128">
    <property type="entry name" value="Rev_trsase/Diguanyl_cyclase"/>
</dbReference>
<protein>
    <submittedName>
        <fullName evidence="1">Uncharacterized protein</fullName>
    </submittedName>
</protein>
<evidence type="ECO:0000313" key="2">
    <source>
        <dbReference type="Proteomes" id="UP001152795"/>
    </source>
</evidence>